<keyword evidence="4" id="KW-0560">Oxidoreductase</keyword>
<dbReference type="GO" id="GO:0004497">
    <property type="term" value="F:monooxygenase activity"/>
    <property type="evidence" value="ECO:0007669"/>
    <property type="project" value="UniProtKB-KW"/>
</dbReference>
<comment type="similarity">
    <text evidence="1">Belongs to the cytochrome P450 family.</text>
</comment>
<dbReference type="AlphaFoldDB" id="A0A0A1VZZ8"/>
<dbReference type="Proteomes" id="UP000030321">
    <property type="component" value="Unassembled WGS sequence"/>
</dbReference>
<evidence type="ECO:0000256" key="1">
    <source>
        <dbReference type="ARBA" id="ARBA00010617"/>
    </source>
</evidence>
<gene>
    <name evidence="7" type="ORF">N44_04014</name>
</gene>
<evidence type="ECO:0000256" key="4">
    <source>
        <dbReference type="ARBA" id="ARBA00023002"/>
    </source>
</evidence>
<evidence type="ECO:0000313" key="7">
    <source>
        <dbReference type="EMBL" id="GAL95159.1"/>
    </source>
</evidence>
<dbReference type="InterPro" id="IPR036396">
    <property type="entry name" value="Cyt_P450_sf"/>
</dbReference>
<dbReference type="Gene3D" id="1.10.630.10">
    <property type="entry name" value="Cytochrome P450"/>
    <property type="match status" value="1"/>
</dbReference>
<reference evidence="8" key="1">
    <citation type="journal article" date="2015" name="Genome">
        <title>Whole Genome Sequence of the Non-Microcystin-Producing Microcystis aeruginosa Strain NIES-44.</title>
        <authorList>
            <person name="Okano K."/>
            <person name="Miyata N."/>
            <person name="Ozaki Y."/>
        </authorList>
    </citation>
    <scope>NUCLEOTIDE SEQUENCE [LARGE SCALE GENOMIC DNA]</scope>
    <source>
        <strain evidence="8">NIES-44</strain>
    </source>
</reference>
<dbReference type="InterPro" id="IPR002397">
    <property type="entry name" value="Cyt_P450_B"/>
</dbReference>
<dbReference type="Pfam" id="PF00067">
    <property type="entry name" value="p450"/>
    <property type="match status" value="1"/>
</dbReference>
<protein>
    <submittedName>
        <fullName evidence="7">Putative cytochrome P450 hydroxylase</fullName>
    </submittedName>
</protein>
<evidence type="ECO:0000256" key="3">
    <source>
        <dbReference type="ARBA" id="ARBA00022723"/>
    </source>
</evidence>
<comment type="caution">
    <text evidence="7">The sequence shown here is derived from an EMBL/GenBank/DDBJ whole genome shotgun (WGS) entry which is preliminary data.</text>
</comment>
<keyword evidence="6" id="KW-0503">Monooxygenase</keyword>
<dbReference type="InterPro" id="IPR001128">
    <property type="entry name" value="Cyt_P450"/>
</dbReference>
<sequence length="413" mass="46162">MKVSEPLEPARKVIFNPFLASFKSDPYPTYHRLQESDPVHKSSLNGAWVLTRYADIKKVLRDPRFRAEQLSGRIAAKSLVPRAAGDFAPLAIATGTWLLFLDPPDHTRLRSLVGKAFSSAEVERLRGQIREMVNQLLDQVKDRERLDLIGDLAAPLPVMVIAKMLGLPAADLDKLRHWADELSRVVDPLRSLGDYEYLNEVAGEMIDYFRRLIGERRLALGEDRLSALITAREQEDKLSENELLSICIFLFVAGEETTVNLIGNGMLALLRSPEQMGQLQRHLELIPTAVEEFLRYDSPAQFTSRVATEDIELGGKTIGAGELVYLCLGAANRDPAQFADPDHLDLARSDNRHLAFADGIHYCLGSILARLEGQIAIEAIVRTFPDLKLSPEPLEWRENIILRGLKSLPVTTG</sequence>
<keyword evidence="5" id="KW-0408">Iron</keyword>
<dbReference type="PRINTS" id="PR00359">
    <property type="entry name" value="BP450"/>
</dbReference>
<organism evidence="7 8">
    <name type="scientific">Microcystis aeruginosa NIES-44</name>
    <dbReference type="NCBI Taxonomy" id="449439"/>
    <lineage>
        <taxon>Bacteria</taxon>
        <taxon>Bacillati</taxon>
        <taxon>Cyanobacteriota</taxon>
        <taxon>Cyanophyceae</taxon>
        <taxon>Oscillatoriophycideae</taxon>
        <taxon>Chroococcales</taxon>
        <taxon>Microcystaceae</taxon>
        <taxon>Microcystis</taxon>
    </lineage>
</organism>
<dbReference type="RefSeq" id="WP_045361458.1">
    <property type="nucleotide sequence ID" value="NZ_BBPA01000068.1"/>
</dbReference>
<dbReference type="GO" id="GO:0016705">
    <property type="term" value="F:oxidoreductase activity, acting on paired donors, with incorporation or reduction of molecular oxygen"/>
    <property type="evidence" value="ECO:0007669"/>
    <property type="project" value="InterPro"/>
</dbReference>
<evidence type="ECO:0000313" key="8">
    <source>
        <dbReference type="Proteomes" id="UP000030321"/>
    </source>
</evidence>
<dbReference type="PANTHER" id="PTHR46696:SF1">
    <property type="entry name" value="CYTOCHROME P450 YJIB-RELATED"/>
    <property type="match status" value="1"/>
</dbReference>
<name>A0A0A1VZZ8_MICAE</name>
<evidence type="ECO:0000256" key="6">
    <source>
        <dbReference type="ARBA" id="ARBA00023033"/>
    </source>
</evidence>
<dbReference type="GO" id="GO:0020037">
    <property type="term" value="F:heme binding"/>
    <property type="evidence" value="ECO:0007669"/>
    <property type="project" value="InterPro"/>
</dbReference>
<dbReference type="EMBL" id="BBPA01000068">
    <property type="protein sequence ID" value="GAL95159.1"/>
    <property type="molecule type" value="Genomic_DNA"/>
</dbReference>
<keyword evidence="2" id="KW-0349">Heme</keyword>
<dbReference type="SUPFAM" id="SSF48264">
    <property type="entry name" value="Cytochrome P450"/>
    <property type="match status" value="1"/>
</dbReference>
<dbReference type="GO" id="GO:0005506">
    <property type="term" value="F:iron ion binding"/>
    <property type="evidence" value="ECO:0007669"/>
    <property type="project" value="InterPro"/>
</dbReference>
<keyword evidence="3" id="KW-0479">Metal-binding</keyword>
<dbReference type="FunFam" id="1.10.630.10:FF:000018">
    <property type="entry name" value="Cytochrome P450 monooxygenase"/>
    <property type="match status" value="1"/>
</dbReference>
<accession>A0A0A1VZZ8</accession>
<evidence type="ECO:0000256" key="5">
    <source>
        <dbReference type="ARBA" id="ARBA00023004"/>
    </source>
</evidence>
<dbReference type="CDD" id="cd20625">
    <property type="entry name" value="CYP164-like"/>
    <property type="match status" value="1"/>
</dbReference>
<proteinExistence type="inferred from homology"/>
<dbReference type="PANTHER" id="PTHR46696">
    <property type="entry name" value="P450, PUTATIVE (EUROFUNG)-RELATED"/>
    <property type="match status" value="1"/>
</dbReference>
<evidence type="ECO:0000256" key="2">
    <source>
        <dbReference type="ARBA" id="ARBA00022617"/>
    </source>
</evidence>